<evidence type="ECO:0000256" key="3">
    <source>
        <dbReference type="ARBA" id="ARBA00022676"/>
    </source>
</evidence>
<evidence type="ECO:0000259" key="11">
    <source>
        <dbReference type="Pfam" id="PF03033"/>
    </source>
</evidence>
<dbReference type="Gene3D" id="3.40.50.2000">
    <property type="entry name" value="Glycogen Phosphorylase B"/>
    <property type="match status" value="2"/>
</dbReference>
<dbReference type="EC" id="2.4.1.227" evidence="10"/>
<feature type="binding site" evidence="10">
    <location>
        <position position="194"/>
    </location>
    <ligand>
        <name>UDP-N-acetyl-alpha-D-glucosamine</name>
        <dbReference type="ChEBI" id="CHEBI:57705"/>
    </ligand>
</feature>
<dbReference type="SUPFAM" id="SSF53756">
    <property type="entry name" value="UDP-Glycosyltransferase/glycogen phosphorylase"/>
    <property type="match status" value="1"/>
</dbReference>
<dbReference type="AlphaFoldDB" id="A0A9D2P145"/>
<dbReference type="GO" id="GO:0051301">
    <property type="term" value="P:cell division"/>
    <property type="evidence" value="ECO:0007669"/>
    <property type="project" value="UniProtKB-KW"/>
</dbReference>
<reference evidence="13" key="2">
    <citation type="submission" date="2021-04" db="EMBL/GenBank/DDBJ databases">
        <authorList>
            <person name="Gilroy R."/>
        </authorList>
    </citation>
    <scope>NUCLEOTIDE SEQUENCE</scope>
    <source>
        <strain evidence="13">CHK165-2605</strain>
    </source>
</reference>
<comment type="subcellular location">
    <subcellularLocation>
        <location evidence="10">Cell membrane</location>
        <topology evidence="10">Peripheral membrane protein</topology>
        <orientation evidence="10">Cytoplasmic side</orientation>
    </subcellularLocation>
</comment>
<organism evidence="13 14">
    <name type="scientific">Candidatus Mediterraneibacter gallistercoris</name>
    <dbReference type="NCBI Taxonomy" id="2838671"/>
    <lineage>
        <taxon>Bacteria</taxon>
        <taxon>Bacillati</taxon>
        <taxon>Bacillota</taxon>
        <taxon>Clostridia</taxon>
        <taxon>Lachnospirales</taxon>
        <taxon>Lachnospiraceae</taxon>
        <taxon>Mediterraneibacter</taxon>
    </lineage>
</organism>
<dbReference type="NCBIfam" id="TIGR01133">
    <property type="entry name" value="murG"/>
    <property type="match status" value="1"/>
</dbReference>
<comment type="function">
    <text evidence="10">Cell wall formation. Catalyzes the transfer of a GlcNAc subunit on undecaprenyl-pyrophosphoryl-MurNAc-pentapeptide (lipid intermediate I) to form undecaprenyl-pyrophosphoryl-MurNAc-(pentapeptide)GlcNAc (lipid intermediate II).</text>
</comment>
<evidence type="ECO:0000256" key="8">
    <source>
        <dbReference type="ARBA" id="ARBA00023306"/>
    </source>
</evidence>
<name>A0A9D2P145_9FIRM</name>
<reference evidence="13" key="1">
    <citation type="journal article" date="2021" name="PeerJ">
        <title>Extensive microbial diversity within the chicken gut microbiome revealed by metagenomics and culture.</title>
        <authorList>
            <person name="Gilroy R."/>
            <person name="Ravi A."/>
            <person name="Getino M."/>
            <person name="Pursley I."/>
            <person name="Horton D.L."/>
            <person name="Alikhan N.F."/>
            <person name="Baker D."/>
            <person name="Gharbi K."/>
            <person name="Hall N."/>
            <person name="Watson M."/>
            <person name="Adriaenssens E.M."/>
            <person name="Foster-Nyarko E."/>
            <person name="Jarju S."/>
            <person name="Secka A."/>
            <person name="Antonio M."/>
            <person name="Oren A."/>
            <person name="Chaudhuri R.R."/>
            <person name="La Ragione R."/>
            <person name="Hildebrand F."/>
            <person name="Pallen M.J."/>
        </authorList>
    </citation>
    <scope>NUCLEOTIDE SEQUENCE</scope>
    <source>
        <strain evidence="13">CHK165-2605</strain>
    </source>
</reference>
<keyword evidence="2 10" id="KW-0132">Cell division</keyword>
<feature type="domain" description="Glycosyl transferase family 28 C-terminal" evidence="12">
    <location>
        <begin position="187"/>
        <end position="336"/>
    </location>
</feature>
<dbReference type="PANTHER" id="PTHR21015">
    <property type="entry name" value="UDP-N-ACETYLGLUCOSAMINE--N-ACETYLMURAMYL-(PENTAPEPTIDE) PYROPHOSPHORYL-UNDECAPRENOL N-ACETYLGLUCOSAMINE TRANSFERASE 1"/>
    <property type="match status" value="1"/>
</dbReference>
<evidence type="ECO:0000256" key="10">
    <source>
        <dbReference type="HAMAP-Rule" id="MF_00033"/>
    </source>
</evidence>
<dbReference type="Proteomes" id="UP000823895">
    <property type="component" value="Unassembled WGS sequence"/>
</dbReference>
<sequence length="356" mass="38867">MKRIILTGGGTAGHVTPNIALIPRLKELGYDIQYIGSYNGIEKELIEPFGVPYHGISSGKLRRYFSVQNFTDPFRVIKGFGEARKLIKDLKPDVIFSKGGFVSVPVVLAGKQRKVPVIIHESDMTPGLANKVAIPSAVKVCCNFPETLDALPKEKAVLTGSPIRQELLSGNKIAAMDFCGFTADKPVILVIGGSLGSVIVNNAVRKSLPELLNDFQIIHLCGKGKTDESLNGTKGYCQYEYIKDELRDMFALADIVISRAGANAICELLALRKPNLLIPLSAKASRGDQILNARSFERQGFSMVLEEEELTEKSLVSAVHELYENRGTFIDAMRNSDQQDSIDTIISLIEEAAAGK</sequence>
<keyword evidence="5 10" id="KW-0133">Cell shape</keyword>
<dbReference type="InterPro" id="IPR004276">
    <property type="entry name" value="GlycoTrans_28_N"/>
</dbReference>
<evidence type="ECO:0000313" key="14">
    <source>
        <dbReference type="Proteomes" id="UP000823895"/>
    </source>
</evidence>
<dbReference type="GO" id="GO:0050511">
    <property type="term" value="F:undecaprenyldiphospho-muramoylpentapeptide beta-N-acetylglucosaminyltransferase activity"/>
    <property type="evidence" value="ECO:0007669"/>
    <property type="project" value="UniProtKB-UniRule"/>
</dbReference>
<dbReference type="GO" id="GO:0009252">
    <property type="term" value="P:peptidoglycan biosynthetic process"/>
    <property type="evidence" value="ECO:0007669"/>
    <property type="project" value="UniProtKB-UniRule"/>
</dbReference>
<gene>
    <name evidence="10" type="primary">murG</name>
    <name evidence="13" type="ORF">H9756_00585</name>
</gene>
<comment type="caution">
    <text evidence="13">The sequence shown here is derived from an EMBL/GenBank/DDBJ whole genome shotgun (WGS) entry which is preliminary data.</text>
</comment>
<dbReference type="GO" id="GO:0008360">
    <property type="term" value="P:regulation of cell shape"/>
    <property type="evidence" value="ECO:0007669"/>
    <property type="project" value="UniProtKB-KW"/>
</dbReference>
<accession>A0A9D2P145</accession>
<protein>
    <recommendedName>
        <fullName evidence="10">UDP-N-acetylglucosamine--N-acetylmuramyl-(pentapeptide) pyrophosphoryl-undecaprenol N-acetylglucosamine transferase</fullName>
        <ecNumber evidence="10">2.4.1.227</ecNumber>
    </recommendedName>
    <alternativeName>
        <fullName evidence="10">Undecaprenyl-PP-MurNAc-pentapeptide-UDPGlcNAc GlcNAc transferase</fullName>
    </alternativeName>
</protein>
<feature type="binding site" evidence="10">
    <location>
        <position position="289"/>
    </location>
    <ligand>
        <name>UDP-N-acetyl-alpha-D-glucosamine</name>
        <dbReference type="ChEBI" id="CHEBI:57705"/>
    </ligand>
</feature>
<evidence type="ECO:0000256" key="6">
    <source>
        <dbReference type="ARBA" id="ARBA00022984"/>
    </source>
</evidence>
<evidence type="ECO:0000256" key="1">
    <source>
        <dbReference type="ARBA" id="ARBA00022475"/>
    </source>
</evidence>
<keyword evidence="4 10" id="KW-0808">Transferase</keyword>
<comment type="catalytic activity">
    <reaction evidence="10">
        <text>di-trans,octa-cis-undecaprenyl diphospho-N-acetyl-alpha-D-muramoyl-L-alanyl-D-glutamyl-meso-2,6-diaminopimeloyl-D-alanyl-D-alanine + UDP-N-acetyl-alpha-D-glucosamine = di-trans,octa-cis-undecaprenyl diphospho-[N-acetyl-alpha-D-glucosaminyl-(1-&gt;4)]-N-acetyl-alpha-D-muramoyl-L-alanyl-D-glutamyl-meso-2,6-diaminopimeloyl-D-alanyl-D-alanine + UDP + H(+)</text>
        <dbReference type="Rhea" id="RHEA:31227"/>
        <dbReference type="ChEBI" id="CHEBI:15378"/>
        <dbReference type="ChEBI" id="CHEBI:57705"/>
        <dbReference type="ChEBI" id="CHEBI:58223"/>
        <dbReference type="ChEBI" id="CHEBI:61387"/>
        <dbReference type="ChEBI" id="CHEBI:61388"/>
        <dbReference type="EC" id="2.4.1.227"/>
    </reaction>
</comment>
<evidence type="ECO:0000256" key="4">
    <source>
        <dbReference type="ARBA" id="ARBA00022679"/>
    </source>
</evidence>
<feature type="domain" description="Glycosyltransferase family 28 N-terminal" evidence="11">
    <location>
        <begin position="4"/>
        <end position="139"/>
    </location>
</feature>
<dbReference type="Pfam" id="PF04101">
    <property type="entry name" value="Glyco_tran_28_C"/>
    <property type="match status" value="1"/>
</dbReference>
<keyword evidence="3 10" id="KW-0328">Glycosyltransferase</keyword>
<evidence type="ECO:0000256" key="5">
    <source>
        <dbReference type="ARBA" id="ARBA00022960"/>
    </source>
</evidence>
<evidence type="ECO:0000259" key="12">
    <source>
        <dbReference type="Pfam" id="PF04101"/>
    </source>
</evidence>
<dbReference type="PANTHER" id="PTHR21015:SF27">
    <property type="entry name" value="UDP-N-ACETYLGLUCOSAMINE--N-ACETYLMURAMYL-(PENTAPEPTIDE) PYROPHOSPHORYL-UNDECAPRENOL N-ACETYLGLUCOSAMINE TRANSFERASE"/>
    <property type="match status" value="1"/>
</dbReference>
<keyword evidence="9 10" id="KW-0961">Cell wall biogenesis/degradation</keyword>
<evidence type="ECO:0000313" key="13">
    <source>
        <dbReference type="EMBL" id="HJC42175.1"/>
    </source>
</evidence>
<dbReference type="InterPro" id="IPR006009">
    <property type="entry name" value="GlcNAc_MurG"/>
</dbReference>
<evidence type="ECO:0000256" key="9">
    <source>
        <dbReference type="ARBA" id="ARBA00023316"/>
    </source>
</evidence>
<comment type="similarity">
    <text evidence="10">Belongs to the glycosyltransferase 28 family. MurG subfamily.</text>
</comment>
<dbReference type="GO" id="GO:0005886">
    <property type="term" value="C:plasma membrane"/>
    <property type="evidence" value="ECO:0007669"/>
    <property type="project" value="UniProtKB-SubCell"/>
</dbReference>
<comment type="pathway">
    <text evidence="10">Cell wall biogenesis; peptidoglycan biosynthesis.</text>
</comment>
<keyword evidence="7 10" id="KW-0472">Membrane</keyword>
<dbReference type="HAMAP" id="MF_00033">
    <property type="entry name" value="MurG"/>
    <property type="match status" value="1"/>
</dbReference>
<feature type="binding site" evidence="10">
    <location>
        <begin position="11"/>
        <end position="13"/>
    </location>
    <ligand>
        <name>UDP-N-acetyl-alpha-D-glucosamine</name>
        <dbReference type="ChEBI" id="CHEBI:57705"/>
    </ligand>
</feature>
<feature type="binding site" evidence="10">
    <location>
        <position position="164"/>
    </location>
    <ligand>
        <name>UDP-N-acetyl-alpha-D-glucosamine</name>
        <dbReference type="ChEBI" id="CHEBI:57705"/>
    </ligand>
</feature>
<evidence type="ECO:0000256" key="2">
    <source>
        <dbReference type="ARBA" id="ARBA00022618"/>
    </source>
</evidence>
<dbReference type="GO" id="GO:0071555">
    <property type="term" value="P:cell wall organization"/>
    <property type="evidence" value="ECO:0007669"/>
    <property type="project" value="UniProtKB-KW"/>
</dbReference>
<dbReference type="NCBIfam" id="NF009102">
    <property type="entry name" value="PRK12446.1"/>
    <property type="match status" value="1"/>
</dbReference>
<keyword evidence="8 10" id="KW-0131">Cell cycle</keyword>
<dbReference type="Pfam" id="PF03033">
    <property type="entry name" value="Glyco_transf_28"/>
    <property type="match status" value="1"/>
</dbReference>
<dbReference type="InterPro" id="IPR007235">
    <property type="entry name" value="Glyco_trans_28_C"/>
</dbReference>
<dbReference type="EMBL" id="DWWI01000013">
    <property type="protein sequence ID" value="HJC42175.1"/>
    <property type="molecule type" value="Genomic_DNA"/>
</dbReference>
<evidence type="ECO:0000256" key="7">
    <source>
        <dbReference type="ARBA" id="ARBA00023136"/>
    </source>
</evidence>
<dbReference type="GO" id="GO:0005975">
    <property type="term" value="P:carbohydrate metabolic process"/>
    <property type="evidence" value="ECO:0007669"/>
    <property type="project" value="InterPro"/>
</dbReference>
<keyword evidence="6 10" id="KW-0573">Peptidoglycan synthesis</keyword>
<comment type="caution">
    <text evidence="10">Lacks conserved residue(s) required for the propagation of feature annotation.</text>
</comment>
<keyword evidence="1 10" id="KW-1003">Cell membrane</keyword>
<proteinExistence type="inferred from homology"/>
<dbReference type="CDD" id="cd03785">
    <property type="entry name" value="GT28_MurG"/>
    <property type="match status" value="1"/>
</dbReference>